<dbReference type="GO" id="GO:0009378">
    <property type="term" value="F:four-way junction helicase activity"/>
    <property type="evidence" value="ECO:0007669"/>
    <property type="project" value="TreeGrafter"/>
</dbReference>
<evidence type="ECO:0000313" key="6">
    <source>
        <dbReference type="Proteomes" id="UP001168821"/>
    </source>
</evidence>
<comment type="caution">
    <text evidence="5">The sequence shown here is derived from an EMBL/GenBank/DDBJ whole genome shotgun (WGS) entry which is preliminary data.</text>
</comment>
<dbReference type="SUPFAM" id="SSF52540">
    <property type="entry name" value="P-loop containing nucleoside triphosphate hydrolases"/>
    <property type="match status" value="1"/>
</dbReference>
<evidence type="ECO:0000256" key="1">
    <source>
        <dbReference type="ARBA" id="ARBA00005446"/>
    </source>
</evidence>
<evidence type="ECO:0000313" key="5">
    <source>
        <dbReference type="EMBL" id="KAJ3625340.1"/>
    </source>
</evidence>
<evidence type="ECO:0000256" key="3">
    <source>
        <dbReference type="ARBA" id="ARBA00034808"/>
    </source>
</evidence>
<protein>
    <recommendedName>
        <fullName evidence="3">DNA 3'-5' helicase</fullName>
        <ecNumber evidence="3">5.6.2.4</ecNumber>
    </recommendedName>
</protein>
<organism evidence="5 6">
    <name type="scientific">Zophobas morio</name>
    <dbReference type="NCBI Taxonomy" id="2755281"/>
    <lineage>
        <taxon>Eukaryota</taxon>
        <taxon>Metazoa</taxon>
        <taxon>Ecdysozoa</taxon>
        <taxon>Arthropoda</taxon>
        <taxon>Hexapoda</taxon>
        <taxon>Insecta</taxon>
        <taxon>Pterygota</taxon>
        <taxon>Neoptera</taxon>
        <taxon>Endopterygota</taxon>
        <taxon>Coleoptera</taxon>
        <taxon>Polyphaga</taxon>
        <taxon>Cucujiformia</taxon>
        <taxon>Tenebrionidae</taxon>
        <taxon>Zophobas</taxon>
    </lineage>
</organism>
<dbReference type="GO" id="GO:0005634">
    <property type="term" value="C:nucleus"/>
    <property type="evidence" value="ECO:0007669"/>
    <property type="project" value="TreeGrafter"/>
</dbReference>
<keyword evidence="6" id="KW-1185">Reference proteome</keyword>
<dbReference type="InterPro" id="IPR027417">
    <property type="entry name" value="P-loop_NTPase"/>
</dbReference>
<dbReference type="Proteomes" id="UP001168821">
    <property type="component" value="Unassembled WGS sequence"/>
</dbReference>
<name>A0AA38M0C5_9CUCU</name>
<dbReference type="PROSITE" id="PS51194">
    <property type="entry name" value="HELICASE_CTER"/>
    <property type="match status" value="1"/>
</dbReference>
<accession>A0AA38M0C5</accession>
<comment type="catalytic activity">
    <reaction evidence="2">
        <text>Couples ATP hydrolysis with the unwinding of duplex DNA by translocating in the 3'-5' direction.</text>
        <dbReference type="EC" id="5.6.2.4"/>
    </reaction>
</comment>
<gene>
    <name evidence="5" type="ORF">Zmor_004331</name>
</gene>
<dbReference type="InterPro" id="IPR001650">
    <property type="entry name" value="Helicase_C-like"/>
</dbReference>
<dbReference type="GO" id="GO:0043138">
    <property type="term" value="F:3'-5' DNA helicase activity"/>
    <property type="evidence" value="ECO:0007669"/>
    <property type="project" value="UniProtKB-EC"/>
</dbReference>
<evidence type="ECO:0000256" key="2">
    <source>
        <dbReference type="ARBA" id="ARBA00034617"/>
    </source>
</evidence>
<comment type="similarity">
    <text evidence="1">Belongs to the helicase family. RecQ subfamily.</text>
</comment>
<sequence>MRRIAYRSGPTISGLPTVVWAPFFESSCKFVVFLPSLLPLPPARCIPYRRPSKFRHLVRCMCLRPNCDPICSAGRRSEGIDDTEKLAPNHFHRDQQAARAEGMASAALPSLQWQTRELHCVLHAQRANRRGVHAAKILVRLSIKYHSTRWPYFCAIMKLTHGPTMLRRRTLQHKFMSGVIRVVVATIAFGMGLNKSDIRGNLVYSPLPVFGSEGLFLHSSAGVVHFHIPKSLENYVQEIGRAGRDGAPAYCHLFYSPEDRIWLESRVYSDAVDSTTLESFVEKVSPQRRGVFFLFLYATCVRSSSWIERLPSRMSILSCSRSRRFLIRSIWRKPPCILSLPNS</sequence>
<dbReference type="EMBL" id="JALNTZ010001575">
    <property type="protein sequence ID" value="KAJ3625340.1"/>
    <property type="molecule type" value="Genomic_DNA"/>
</dbReference>
<dbReference type="GO" id="GO:0005694">
    <property type="term" value="C:chromosome"/>
    <property type="evidence" value="ECO:0007669"/>
    <property type="project" value="TreeGrafter"/>
</dbReference>
<dbReference type="GO" id="GO:0005737">
    <property type="term" value="C:cytoplasm"/>
    <property type="evidence" value="ECO:0007669"/>
    <property type="project" value="TreeGrafter"/>
</dbReference>
<dbReference type="PANTHER" id="PTHR13710">
    <property type="entry name" value="DNA HELICASE RECQ FAMILY MEMBER"/>
    <property type="match status" value="1"/>
</dbReference>
<proteinExistence type="inferred from homology"/>
<dbReference type="AlphaFoldDB" id="A0AA38M0C5"/>
<feature type="domain" description="Helicase C-terminal" evidence="4">
    <location>
        <begin position="107"/>
        <end position="292"/>
    </location>
</feature>
<dbReference type="GO" id="GO:0000724">
    <property type="term" value="P:double-strand break repair via homologous recombination"/>
    <property type="evidence" value="ECO:0007669"/>
    <property type="project" value="TreeGrafter"/>
</dbReference>
<dbReference type="PANTHER" id="PTHR13710:SF108">
    <property type="entry name" value="ATP-DEPENDENT DNA HELICASE Q4"/>
    <property type="match status" value="1"/>
</dbReference>
<dbReference type="SMART" id="SM00490">
    <property type="entry name" value="HELICc"/>
    <property type="match status" value="1"/>
</dbReference>
<dbReference type="EC" id="5.6.2.4" evidence="3"/>
<evidence type="ECO:0000259" key="4">
    <source>
        <dbReference type="PROSITE" id="PS51194"/>
    </source>
</evidence>
<reference evidence="5" key="1">
    <citation type="journal article" date="2023" name="G3 (Bethesda)">
        <title>Whole genome assemblies of Zophobas morio and Tenebrio molitor.</title>
        <authorList>
            <person name="Kaur S."/>
            <person name="Stinson S.A."/>
            <person name="diCenzo G.C."/>
        </authorList>
    </citation>
    <scope>NUCLEOTIDE SEQUENCE</scope>
    <source>
        <strain evidence="5">QUZm001</strain>
    </source>
</reference>
<dbReference type="Gene3D" id="3.40.50.300">
    <property type="entry name" value="P-loop containing nucleotide triphosphate hydrolases"/>
    <property type="match status" value="1"/>
</dbReference>